<keyword evidence="4 5" id="KW-0413">Isomerase</keyword>
<evidence type="ECO:0000256" key="4">
    <source>
        <dbReference type="ARBA" id="ARBA00023235"/>
    </source>
</evidence>
<gene>
    <name evidence="5 8" type="primary">truB</name>
    <name evidence="8" type="ORF">ACFQWG_06660</name>
</gene>
<accession>A0ABW2SMP3</accession>
<dbReference type="InterPro" id="IPR002501">
    <property type="entry name" value="PsdUridine_synth_N"/>
</dbReference>
<evidence type="ECO:0000256" key="2">
    <source>
        <dbReference type="ARBA" id="ARBA00005642"/>
    </source>
</evidence>
<dbReference type="Gene3D" id="2.30.130.10">
    <property type="entry name" value="PUA domain"/>
    <property type="match status" value="1"/>
</dbReference>
<dbReference type="InterPro" id="IPR032819">
    <property type="entry name" value="TruB_C"/>
</dbReference>
<dbReference type="Pfam" id="PF16198">
    <property type="entry name" value="TruB_C_2"/>
    <property type="match status" value="1"/>
</dbReference>
<feature type="domain" description="Pseudouridine synthase II N-terminal" evidence="6">
    <location>
        <begin position="32"/>
        <end position="193"/>
    </location>
</feature>
<dbReference type="EC" id="5.4.99.25" evidence="5"/>
<keyword evidence="3 5" id="KW-0819">tRNA processing</keyword>
<name>A0ABW2SMP3_9ACTO</name>
<comment type="function">
    <text evidence="5">Responsible for synthesis of pseudouridine from uracil-55 in the psi GC loop of transfer RNAs.</text>
</comment>
<evidence type="ECO:0000313" key="9">
    <source>
        <dbReference type="Proteomes" id="UP001596527"/>
    </source>
</evidence>
<proteinExistence type="inferred from homology"/>
<dbReference type="Pfam" id="PF01509">
    <property type="entry name" value="TruB_N"/>
    <property type="match status" value="1"/>
</dbReference>
<reference evidence="9" key="1">
    <citation type="journal article" date="2019" name="Int. J. Syst. Evol. Microbiol.">
        <title>The Global Catalogue of Microorganisms (GCM) 10K type strain sequencing project: providing services to taxonomists for standard genome sequencing and annotation.</title>
        <authorList>
            <consortium name="The Broad Institute Genomics Platform"/>
            <consortium name="The Broad Institute Genome Sequencing Center for Infectious Disease"/>
            <person name="Wu L."/>
            <person name="Ma J."/>
        </authorList>
    </citation>
    <scope>NUCLEOTIDE SEQUENCE [LARGE SCALE GENOMIC DNA]</scope>
    <source>
        <strain evidence="9">CCUG 56698</strain>
    </source>
</reference>
<comment type="catalytic activity">
    <reaction evidence="1 5">
        <text>uridine(55) in tRNA = pseudouridine(55) in tRNA</text>
        <dbReference type="Rhea" id="RHEA:42532"/>
        <dbReference type="Rhea" id="RHEA-COMP:10101"/>
        <dbReference type="Rhea" id="RHEA-COMP:10102"/>
        <dbReference type="ChEBI" id="CHEBI:65314"/>
        <dbReference type="ChEBI" id="CHEBI:65315"/>
        <dbReference type="EC" id="5.4.99.25"/>
    </reaction>
</comment>
<evidence type="ECO:0000256" key="1">
    <source>
        <dbReference type="ARBA" id="ARBA00000385"/>
    </source>
</evidence>
<comment type="caution">
    <text evidence="8">The sequence shown here is derived from an EMBL/GenBank/DDBJ whole genome shotgun (WGS) entry which is preliminary data.</text>
</comment>
<protein>
    <recommendedName>
        <fullName evidence="5">tRNA pseudouridine synthase B</fullName>
        <ecNumber evidence="5">5.4.99.25</ecNumber>
    </recommendedName>
    <alternativeName>
        <fullName evidence="5">tRNA pseudouridine(55) synthase</fullName>
        <shortName evidence="5">Psi55 synthase</shortName>
    </alternativeName>
    <alternativeName>
        <fullName evidence="5">tRNA pseudouridylate synthase</fullName>
    </alternativeName>
    <alternativeName>
        <fullName evidence="5">tRNA-uridine isomerase</fullName>
    </alternativeName>
</protein>
<evidence type="ECO:0000259" key="6">
    <source>
        <dbReference type="Pfam" id="PF01509"/>
    </source>
</evidence>
<evidence type="ECO:0000256" key="3">
    <source>
        <dbReference type="ARBA" id="ARBA00022694"/>
    </source>
</evidence>
<feature type="domain" description="tRNA pseudouridylate synthase B C-terminal" evidence="7">
    <location>
        <begin position="194"/>
        <end position="236"/>
    </location>
</feature>
<dbReference type="Proteomes" id="UP001596527">
    <property type="component" value="Unassembled WGS sequence"/>
</dbReference>
<feature type="active site" description="Nucleophile" evidence="5">
    <location>
        <position position="47"/>
    </location>
</feature>
<dbReference type="PANTHER" id="PTHR13767:SF2">
    <property type="entry name" value="PSEUDOURIDYLATE SYNTHASE TRUB1"/>
    <property type="match status" value="1"/>
</dbReference>
<dbReference type="CDD" id="cd02573">
    <property type="entry name" value="PseudoU_synth_EcTruB"/>
    <property type="match status" value="1"/>
</dbReference>
<dbReference type="SUPFAM" id="SSF55120">
    <property type="entry name" value="Pseudouridine synthase"/>
    <property type="match status" value="1"/>
</dbReference>
<organism evidence="8 9">
    <name type="scientific">Schaalia naturae</name>
    <dbReference type="NCBI Taxonomy" id="635203"/>
    <lineage>
        <taxon>Bacteria</taxon>
        <taxon>Bacillati</taxon>
        <taxon>Actinomycetota</taxon>
        <taxon>Actinomycetes</taxon>
        <taxon>Actinomycetales</taxon>
        <taxon>Actinomycetaceae</taxon>
        <taxon>Schaalia</taxon>
    </lineage>
</organism>
<dbReference type="InterPro" id="IPR020103">
    <property type="entry name" value="PsdUridine_synth_cat_dom_sf"/>
</dbReference>
<evidence type="ECO:0000259" key="7">
    <source>
        <dbReference type="Pfam" id="PF16198"/>
    </source>
</evidence>
<dbReference type="HAMAP" id="MF_01080">
    <property type="entry name" value="TruB_bact"/>
    <property type="match status" value="1"/>
</dbReference>
<evidence type="ECO:0000313" key="8">
    <source>
        <dbReference type="EMBL" id="MFC7580878.1"/>
    </source>
</evidence>
<comment type="similarity">
    <text evidence="2 5">Belongs to the pseudouridine synthase TruB family. Type 1 subfamily.</text>
</comment>
<evidence type="ECO:0000256" key="5">
    <source>
        <dbReference type="HAMAP-Rule" id="MF_01080"/>
    </source>
</evidence>
<dbReference type="NCBIfam" id="TIGR00431">
    <property type="entry name" value="TruB"/>
    <property type="match status" value="1"/>
</dbReference>
<sequence length="325" mass="34092">MTGSEAPRTPSGLLVVDKDAGLTSHDVVARVRRLARTRRVGHAGTLDPMATGVLVVGIDRATRLLRWLTADSKTYEATMRLGQTTSTDDADGETVGLRGCSGLSDEALEAAIAPLRGDIWQIPSAVSAIKIGGRRAYALAREGVEVDIPARPVRVGRLDVVGVPREQTIAPEARPVPVTDVDLHVECSSGTYVRALARDIGSALGTGAHLTRLRRTEVGSFTLSDAETLAELTARVERGEALPLIGLDTAVRAMFPDLVLDEDEAIRFSHGQAPRRDPAALEALRGSAGEGPVGVLAPDGATVLGLARIEGPEGGAGALRTVLVF</sequence>
<dbReference type="EMBL" id="JBHTEF010000001">
    <property type="protein sequence ID" value="MFC7580878.1"/>
    <property type="molecule type" value="Genomic_DNA"/>
</dbReference>
<dbReference type="PANTHER" id="PTHR13767">
    <property type="entry name" value="TRNA-PSEUDOURIDINE SYNTHASE"/>
    <property type="match status" value="1"/>
</dbReference>
<dbReference type="Gene3D" id="3.30.2350.10">
    <property type="entry name" value="Pseudouridine synthase"/>
    <property type="match status" value="1"/>
</dbReference>
<dbReference type="GO" id="GO:0160148">
    <property type="term" value="F:tRNA pseudouridine(55) synthase activity"/>
    <property type="evidence" value="ECO:0007669"/>
    <property type="project" value="UniProtKB-EC"/>
</dbReference>
<dbReference type="InterPro" id="IPR014780">
    <property type="entry name" value="tRNA_psdUridine_synth_TruB"/>
</dbReference>
<dbReference type="RefSeq" id="WP_380973439.1">
    <property type="nucleotide sequence ID" value="NZ_JBHTEF010000001.1"/>
</dbReference>
<keyword evidence="9" id="KW-1185">Reference proteome</keyword>
<dbReference type="InterPro" id="IPR036974">
    <property type="entry name" value="PUA_sf"/>
</dbReference>